<dbReference type="AlphaFoldDB" id="A0A151TDF5"/>
<accession>A0A151TDF5</accession>
<proteinExistence type="predicted"/>
<evidence type="ECO:0008006" key="3">
    <source>
        <dbReference type="Google" id="ProtNLM"/>
    </source>
</evidence>
<organism evidence="1 2">
    <name type="scientific">Cajanus cajan</name>
    <name type="common">Pigeon pea</name>
    <name type="synonym">Cajanus indicus</name>
    <dbReference type="NCBI Taxonomy" id="3821"/>
    <lineage>
        <taxon>Eukaryota</taxon>
        <taxon>Viridiplantae</taxon>
        <taxon>Streptophyta</taxon>
        <taxon>Embryophyta</taxon>
        <taxon>Tracheophyta</taxon>
        <taxon>Spermatophyta</taxon>
        <taxon>Magnoliopsida</taxon>
        <taxon>eudicotyledons</taxon>
        <taxon>Gunneridae</taxon>
        <taxon>Pentapetalae</taxon>
        <taxon>rosids</taxon>
        <taxon>fabids</taxon>
        <taxon>Fabales</taxon>
        <taxon>Fabaceae</taxon>
        <taxon>Papilionoideae</taxon>
        <taxon>50 kb inversion clade</taxon>
        <taxon>NPAAA clade</taxon>
        <taxon>indigoferoid/millettioid clade</taxon>
        <taxon>Phaseoleae</taxon>
        <taxon>Cajanus</taxon>
    </lineage>
</organism>
<keyword evidence="2" id="KW-1185">Reference proteome</keyword>
<dbReference type="Gramene" id="C.cajan_19152.t">
    <property type="protein sequence ID" value="C.cajan_19152.t.cds1"/>
    <property type="gene ID" value="C.cajan_19152"/>
</dbReference>
<evidence type="ECO:0000313" key="2">
    <source>
        <dbReference type="Proteomes" id="UP000075243"/>
    </source>
</evidence>
<protein>
    <recommendedName>
        <fullName evidence="3">DUF4219 domain-containing protein</fullName>
    </recommendedName>
</protein>
<evidence type="ECO:0000313" key="1">
    <source>
        <dbReference type="EMBL" id="KYP65090.1"/>
    </source>
</evidence>
<dbReference type="EMBL" id="CM003609">
    <property type="protein sequence ID" value="KYP65090.1"/>
    <property type="molecule type" value="Genomic_DNA"/>
</dbReference>
<name>A0A151TDF5_CAJCA</name>
<reference evidence="1 2" key="1">
    <citation type="journal article" date="2012" name="Nat. Biotechnol.">
        <title>Draft genome sequence of pigeonpea (Cajanus cajan), an orphan legume crop of resource-poor farmers.</title>
        <authorList>
            <person name="Varshney R.K."/>
            <person name="Chen W."/>
            <person name="Li Y."/>
            <person name="Bharti A.K."/>
            <person name="Saxena R.K."/>
            <person name="Schlueter J.A."/>
            <person name="Donoghue M.T."/>
            <person name="Azam S."/>
            <person name="Fan G."/>
            <person name="Whaley A.M."/>
            <person name="Farmer A.D."/>
            <person name="Sheridan J."/>
            <person name="Iwata A."/>
            <person name="Tuteja R."/>
            <person name="Penmetsa R.V."/>
            <person name="Wu W."/>
            <person name="Upadhyaya H.D."/>
            <person name="Yang S.P."/>
            <person name="Shah T."/>
            <person name="Saxena K.B."/>
            <person name="Michael T."/>
            <person name="McCombie W.R."/>
            <person name="Yang B."/>
            <person name="Zhang G."/>
            <person name="Yang H."/>
            <person name="Wang J."/>
            <person name="Spillane C."/>
            <person name="Cook D.R."/>
            <person name="May G.D."/>
            <person name="Xu X."/>
            <person name="Jackson S.A."/>
        </authorList>
    </citation>
    <scope>NUCLEOTIDE SEQUENCE [LARGE SCALE GENOMIC DNA]</scope>
    <source>
        <strain evidence="2">cv. Asha</strain>
    </source>
</reference>
<gene>
    <name evidence="1" type="ORF">KK1_019708</name>
</gene>
<sequence>MANASSIHGNLLIFDGNNYDDWFVKMKVIIGFQEIDEVVQIEFQESPNNASEEQKEVYRENKRLDYKA</sequence>
<dbReference type="Proteomes" id="UP000075243">
    <property type="component" value="Chromosome 7"/>
</dbReference>